<evidence type="ECO:0000313" key="2">
    <source>
        <dbReference type="Proteomes" id="UP000093954"/>
    </source>
</evidence>
<reference evidence="1 2" key="1">
    <citation type="journal article" date="2012" name="Front. Microbiol.">
        <title>Draft Genome Sequence of the Virulent Strain 01-B526 of the Fish Pathogen Aeromonas salmonicida.</title>
        <authorList>
            <person name="Charette S.J."/>
            <person name="Brochu F."/>
            <person name="Boyle B."/>
            <person name="Filion G."/>
            <person name="Tanaka K.H."/>
            <person name="Derome N."/>
        </authorList>
    </citation>
    <scope>NUCLEOTIDE SEQUENCE [LARGE SCALE GENOMIC DNA]</scope>
    <source>
        <strain evidence="1 2">P11</strain>
    </source>
</reference>
<proteinExistence type="predicted"/>
<accession>A0A1A6B3K9</accession>
<evidence type="ECO:0000313" key="1">
    <source>
        <dbReference type="EMBL" id="OBR96931.1"/>
    </source>
</evidence>
<comment type="caution">
    <text evidence="1">The sequence shown here is derived from an EMBL/GenBank/DDBJ whole genome shotgun (WGS) entry which is preliminary data.</text>
</comment>
<dbReference type="EMBL" id="LROS01000002">
    <property type="protein sequence ID" value="OBR96931.1"/>
    <property type="molecule type" value="Genomic_DNA"/>
</dbReference>
<organism evidence="1 2">
    <name type="scientific">Clostridium ragsdalei P11</name>
    <dbReference type="NCBI Taxonomy" id="1353534"/>
    <lineage>
        <taxon>Bacteria</taxon>
        <taxon>Bacillati</taxon>
        <taxon>Bacillota</taxon>
        <taxon>Clostridia</taxon>
        <taxon>Eubacteriales</taxon>
        <taxon>Clostridiaceae</taxon>
        <taxon>Clostridium</taxon>
    </lineage>
</organism>
<dbReference type="PATRIC" id="fig|1353534.3.peg.160"/>
<protein>
    <submittedName>
        <fullName evidence="1">Uncharacterized protein</fullName>
    </submittedName>
</protein>
<name>A0A1A6B3K9_9CLOT</name>
<gene>
    <name evidence="1" type="ORF">CLRAG_01560</name>
</gene>
<dbReference type="AlphaFoldDB" id="A0A1A6B3K9"/>
<sequence length="34" mass="3918">MIAVDYNKIEDAVLKKVLGIFEQSTVNFLTYILK</sequence>
<dbReference type="Proteomes" id="UP000093954">
    <property type="component" value="Unassembled WGS sequence"/>
</dbReference>
<keyword evidence="2" id="KW-1185">Reference proteome</keyword>